<comment type="caution">
    <text evidence="5">The sequence shown here is derived from an EMBL/GenBank/DDBJ whole genome shotgun (WGS) entry which is preliminary data.</text>
</comment>
<dbReference type="InterPro" id="IPR035965">
    <property type="entry name" value="PAS-like_dom_sf"/>
</dbReference>
<dbReference type="Proteomes" id="UP001596368">
    <property type="component" value="Unassembled WGS sequence"/>
</dbReference>
<evidence type="ECO:0000256" key="1">
    <source>
        <dbReference type="PROSITE-ProRule" id="PRU00169"/>
    </source>
</evidence>
<keyword evidence="1" id="KW-0597">Phosphoprotein</keyword>
<dbReference type="SMART" id="SM00091">
    <property type="entry name" value="PAS"/>
    <property type="match status" value="2"/>
</dbReference>
<evidence type="ECO:0000259" key="4">
    <source>
        <dbReference type="PROSITE" id="PS50112"/>
    </source>
</evidence>
<dbReference type="CDD" id="cd00130">
    <property type="entry name" value="PAS"/>
    <property type="match status" value="1"/>
</dbReference>
<evidence type="ECO:0000256" key="2">
    <source>
        <dbReference type="SAM" id="MobiDB-lite"/>
    </source>
</evidence>
<dbReference type="Pfam" id="PF08448">
    <property type="entry name" value="PAS_4"/>
    <property type="match status" value="1"/>
</dbReference>
<dbReference type="Gene3D" id="3.30.450.20">
    <property type="entry name" value="PAS domain"/>
    <property type="match status" value="2"/>
</dbReference>
<evidence type="ECO:0000313" key="6">
    <source>
        <dbReference type="Proteomes" id="UP001596368"/>
    </source>
</evidence>
<reference evidence="5 6" key="1">
    <citation type="journal article" date="2019" name="Int. J. Syst. Evol. Microbiol.">
        <title>The Global Catalogue of Microorganisms (GCM) 10K type strain sequencing project: providing services to taxonomists for standard genome sequencing and annotation.</title>
        <authorList>
            <consortium name="The Broad Institute Genomics Platform"/>
            <consortium name="The Broad Institute Genome Sequencing Center for Infectious Disease"/>
            <person name="Wu L."/>
            <person name="Ma J."/>
        </authorList>
    </citation>
    <scope>NUCLEOTIDE SEQUENCE [LARGE SCALE GENOMIC DNA]</scope>
    <source>
        <strain evidence="5 6">DT92</strain>
    </source>
</reference>
<accession>A0ABD5XMP9</accession>
<name>A0ABD5XMP9_9EURY</name>
<organism evidence="5 6">
    <name type="scientific">Halobaculum litoreum</name>
    <dbReference type="NCBI Taxonomy" id="3031998"/>
    <lineage>
        <taxon>Archaea</taxon>
        <taxon>Methanobacteriati</taxon>
        <taxon>Methanobacteriota</taxon>
        <taxon>Stenosarchaea group</taxon>
        <taxon>Halobacteria</taxon>
        <taxon>Halobacteriales</taxon>
        <taxon>Haloferacaceae</taxon>
        <taxon>Halobaculum</taxon>
    </lineage>
</organism>
<dbReference type="EMBL" id="JBHSZG010000001">
    <property type="protein sequence ID" value="MFC7136319.1"/>
    <property type="molecule type" value="Genomic_DNA"/>
</dbReference>
<dbReference type="AlphaFoldDB" id="A0ABD5XMP9"/>
<dbReference type="PROSITE" id="PS50112">
    <property type="entry name" value="PAS"/>
    <property type="match status" value="2"/>
</dbReference>
<keyword evidence="6" id="KW-1185">Reference proteome</keyword>
<dbReference type="SUPFAM" id="SSF52172">
    <property type="entry name" value="CheY-like"/>
    <property type="match status" value="1"/>
</dbReference>
<dbReference type="InterPro" id="IPR000014">
    <property type="entry name" value="PAS"/>
</dbReference>
<proteinExistence type="predicted"/>
<dbReference type="InterPro" id="IPR011006">
    <property type="entry name" value="CheY-like_superfamily"/>
</dbReference>
<dbReference type="PROSITE" id="PS50110">
    <property type="entry name" value="RESPONSE_REGULATORY"/>
    <property type="match status" value="1"/>
</dbReference>
<feature type="domain" description="PAS" evidence="4">
    <location>
        <begin position="279"/>
        <end position="328"/>
    </location>
</feature>
<evidence type="ECO:0000313" key="5">
    <source>
        <dbReference type="EMBL" id="MFC7136319.1"/>
    </source>
</evidence>
<sequence length="359" mass="37928">MTDDAPDAAVLLVVDDAAVRAELRERLDGEDGFVPRVGPAAAPFDADFDVCLLDAAGLRAHADALAAVRATTRAYLPAVLVVPADAGDPEETLAALGEAGEAVDDLLAHPAGGPALERRLRSLARAKRRSAEAAAGRDRLRRLVRYLPDAVFRCREGTVTYANPVAESLLGAEPTGLAGRSFASLVPPVDRDAVTSALACAADTGRGGPVETVLARSVARDADGGVADDRDGADAADAVGTARERPASVPVEVTAIDVGDGEVQVLARDLRERREREDRLALYRRAMDEATVGITIADHTDDDEVLVYANNEFKRLTGLSGDELLGRNPGSSRRTRPTWSRWPASGAPSTPARRRRSCC</sequence>
<feature type="domain" description="Response regulatory" evidence="3">
    <location>
        <begin position="9"/>
        <end position="124"/>
    </location>
</feature>
<gene>
    <name evidence="5" type="ORF">ACFQRB_06705</name>
</gene>
<dbReference type="InterPro" id="IPR001789">
    <property type="entry name" value="Sig_transdc_resp-reg_receiver"/>
</dbReference>
<dbReference type="SUPFAM" id="SSF55785">
    <property type="entry name" value="PYP-like sensor domain (PAS domain)"/>
    <property type="match status" value="2"/>
</dbReference>
<evidence type="ECO:0000259" key="3">
    <source>
        <dbReference type="PROSITE" id="PS50110"/>
    </source>
</evidence>
<dbReference type="NCBIfam" id="TIGR00229">
    <property type="entry name" value="sensory_box"/>
    <property type="match status" value="2"/>
</dbReference>
<dbReference type="Pfam" id="PF13188">
    <property type="entry name" value="PAS_8"/>
    <property type="match status" value="1"/>
</dbReference>
<protein>
    <submittedName>
        <fullName evidence="5">PAS domain S-box protein</fullName>
    </submittedName>
</protein>
<dbReference type="InterPro" id="IPR013656">
    <property type="entry name" value="PAS_4"/>
</dbReference>
<feature type="domain" description="PAS" evidence="4">
    <location>
        <begin position="156"/>
        <end position="205"/>
    </location>
</feature>
<feature type="modified residue" description="4-aspartylphosphate" evidence="1">
    <location>
        <position position="54"/>
    </location>
</feature>
<feature type="region of interest" description="Disordered" evidence="2">
    <location>
        <begin position="320"/>
        <end position="359"/>
    </location>
</feature>